<dbReference type="Gene3D" id="3.90.79.10">
    <property type="entry name" value="Nucleoside Triphosphate Pyrophosphohydrolase"/>
    <property type="match status" value="1"/>
</dbReference>
<dbReference type="RefSeq" id="WP_038502526.1">
    <property type="nucleotide sequence ID" value="NZ_CP007490.1"/>
</dbReference>
<keyword evidence="7" id="KW-1185">Reference proteome</keyword>
<dbReference type="EMBL" id="CP007490">
    <property type="protein sequence ID" value="AIC47633.1"/>
    <property type="molecule type" value="Genomic_DNA"/>
</dbReference>
<organism evidence="6 7">
    <name type="scientific">Rhodoluna lacicola</name>
    <dbReference type="NCBI Taxonomy" id="529884"/>
    <lineage>
        <taxon>Bacteria</taxon>
        <taxon>Bacillati</taxon>
        <taxon>Actinomycetota</taxon>
        <taxon>Actinomycetes</taxon>
        <taxon>Micrococcales</taxon>
        <taxon>Microbacteriaceae</taxon>
        <taxon>Luna cluster</taxon>
        <taxon>Luna-1 subcluster</taxon>
        <taxon>Rhodoluna</taxon>
    </lineage>
</organism>
<evidence type="ECO:0000256" key="2">
    <source>
        <dbReference type="ARBA" id="ARBA00005582"/>
    </source>
</evidence>
<dbReference type="SUPFAM" id="SSF55811">
    <property type="entry name" value="Nudix"/>
    <property type="match status" value="1"/>
</dbReference>
<dbReference type="eggNOG" id="COG1051">
    <property type="taxonomic scope" value="Bacteria"/>
</dbReference>
<dbReference type="InterPro" id="IPR000086">
    <property type="entry name" value="NUDIX_hydrolase_dom"/>
</dbReference>
<evidence type="ECO:0000313" key="7">
    <source>
        <dbReference type="Proteomes" id="UP000067708"/>
    </source>
</evidence>
<dbReference type="Proteomes" id="UP000067708">
    <property type="component" value="Chromosome"/>
</dbReference>
<comment type="cofactor">
    <cofactor evidence="1">
        <name>Mg(2+)</name>
        <dbReference type="ChEBI" id="CHEBI:18420"/>
    </cofactor>
</comment>
<dbReference type="InterPro" id="IPR020476">
    <property type="entry name" value="Nudix_hydrolase"/>
</dbReference>
<gene>
    <name evidence="6" type="ORF">Rhola_00008310</name>
</gene>
<dbReference type="InterPro" id="IPR020084">
    <property type="entry name" value="NUDIX_hydrolase_CS"/>
</dbReference>
<dbReference type="CDD" id="cd04685">
    <property type="entry name" value="NUDIX_Hydrolase"/>
    <property type="match status" value="1"/>
</dbReference>
<accession>A0A060JM64</accession>
<protein>
    <submittedName>
        <fullName evidence="6">NTP pyrophosphohydrolase including oxidative damage repair enzyme</fullName>
    </submittedName>
</protein>
<evidence type="ECO:0000256" key="1">
    <source>
        <dbReference type="ARBA" id="ARBA00001946"/>
    </source>
</evidence>
<dbReference type="STRING" id="529884.Rhola_00008310"/>
<evidence type="ECO:0000259" key="5">
    <source>
        <dbReference type="PROSITE" id="PS51462"/>
    </source>
</evidence>
<dbReference type="Pfam" id="PF00293">
    <property type="entry name" value="NUDIX"/>
    <property type="match status" value="1"/>
</dbReference>
<comment type="similarity">
    <text evidence="2 4">Belongs to the Nudix hydrolase family.</text>
</comment>
<dbReference type="HOGENOM" id="CLU_100874_2_0_11"/>
<reference evidence="6 7" key="1">
    <citation type="journal article" date="2014" name="Int. J. Syst. Evol. Microbiol.">
        <title>Rhodoluna lacicola gen. nov., sp. nov., a planktonic freshwater bacterium with stream-lined genome.</title>
        <authorList>
            <person name="Hahn M."/>
            <person name="Schmidt J."/>
            <person name="Taipale S.J."/>
            <person name="Doolittle W.F."/>
            <person name="Koll U."/>
        </authorList>
    </citation>
    <scope>NUCLEOTIDE SEQUENCE [LARGE SCALE GENOMIC DNA]</scope>
    <source>
        <strain evidence="6 7">MWH-Ta8</strain>
    </source>
</reference>
<dbReference type="PROSITE" id="PS51462">
    <property type="entry name" value="NUDIX"/>
    <property type="match status" value="1"/>
</dbReference>
<dbReference type="PRINTS" id="PR00502">
    <property type="entry name" value="NUDIXFAMILY"/>
</dbReference>
<keyword evidence="3 4" id="KW-0378">Hydrolase</keyword>
<sequence>MQPGQHRETARVILCKPNLEIFLLKTHFDPEVGLPPRWITPGGAIDLGETVLAAAIRELAEETGIQASAADLGDLVWKTQGRWDWADGVNHHTFVDHFYLLQIVDFELDDSGWTDDERRDVLEHRWWSLSDLKDSGESVSPPGLVDFLAGHLQG</sequence>
<dbReference type="OrthoDB" id="9804442at2"/>
<evidence type="ECO:0000256" key="4">
    <source>
        <dbReference type="RuleBase" id="RU003476"/>
    </source>
</evidence>
<feature type="domain" description="Nudix hydrolase" evidence="5">
    <location>
        <begin position="4"/>
        <end position="151"/>
    </location>
</feature>
<dbReference type="KEGG" id="rla:Rhola_00008310"/>
<name>A0A060JM64_9MICO</name>
<proteinExistence type="inferred from homology"/>
<dbReference type="GO" id="GO:0016787">
    <property type="term" value="F:hydrolase activity"/>
    <property type="evidence" value="ECO:0007669"/>
    <property type="project" value="UniProtKB-KW"/>
</dbReference>
<evidence type="ECO:0000256" key="3">
    <source>
        <dbReference type="ARBA" id="ARBA00022801"/>
    </source>
</evidence>
<dbReference type="InterPro" id="IPR015797">
    <property type="entry name" value="NUDIX_hydrolase-like_dom_sf"/>
</dbReference>
<dbReference type="PANTHER" id="PTHR43046:SF14">
    <property type="entry name" value="MUTT_NUDIX FAMILY PROTEIN"/>
    <property type="match status" value="1"/>
</dbReference>
<dbReference type="PROSITE" id="PS00893">
    <property type="entry name" value="NUDIX_BOX"/>
    <property type="match status" value="1"/>
</dbReference>
<evidence type="ECO:0000313" key="6">
    <source>
        <dbReference type="EMBL" id="AIC47633.1"/>
    </source>
</evidence>
<dbReference type="PANTHER" id="PTHR43046">
    <property type="entry name" value="GDP-MANNOSE MANNOSYL HYDROLASE"/>
    <property type="match status" value="1"/>
</dbReference>
<dbReference type="AlphaFoldDB" id="A0A060JM64"/>